<dbReference type="EMBL" id="JAACJN010000058">
    <property type="protein sequence ID" value="KAF5381450.1"/>
    <property type="molecule type" value="Genomic_DNA"/>
</dbReference>
<protein>
    <submittedName>
        <fullName evidence="1">Uncharacterized protein</fullName>
    </submittedName>
</protein>
<evidence type="ECO:0000313" key="1">
    <source>
        <dbReference type="EMBL" id="KAF5381450.1"/>
    </source>
</evidence>
<name>A0A8H5HEC0_9AGAR</name>
<keyword evidence="2" id="KW-1185">Reference proteome</keyword>
<accession>A0A8H5HEC0</accession>
<evidence type="ECO:0000313" key="2">
    <source>
        <dbReference type="Proteomes" id="UP000518752"/>
    </source>
</evidence>
<proteinExistence type="predicted"/>
<comment type="caution">
    <text evidence="1">The sequence shown here is derived from an EMBL/GenBank/DDBJ whole genome shotgun (WGS) entry which is preliminary data.</text>
</comment>
<organism evidence="1 2">
    <name type="scientific">Collybiopsis confluens</name>
    <dbReference type="NCBI Taxonomy" id="2823264"/>
    <lineage>
        <taxon>Eukaryota</taxon>
        <taxon>Fungi</taxon>
        <taxon>Dikarya</taxon>
        <taxon>Basidiomycota</taxon>
        <taxon>Agaricomycotina</taxon>
        <taxon>Agaricomycetes</taxon>
        <taxon>Agaricomycetidae</taxon>
        <taxon>Agaricales</taxon>
        <taxon>Marasmiineae</taxon>
        <taxon>Omphalotaceae</taxon>
        <taxon>Collybiopsis</taxon>
    </lineage>
</organism>
<dbReference type="AlphaFoldDB" id="A0A8H5HEC0"/>
<dbReference type="Proteomes" id="UP000518752">
    <property type="component" value="Unassembled WGS sequence"/>
</dbReference>
<gene>
    <name evidence="1" type="ORF">D9757_009039</name>
</gene>
<reference evidence="1 2" key="1">
    <citation type="journal article" date="2020" name="ISME J.">
        <title>Uncovering the hidden diversity of litter-decomposition mechanisms in mushroom-forming fungi.</title>
        <authorList>
            <person name="Floudas D."/>
            <person name="Bentzer J."/>
            <person name="Ahren D."/>
            <person name="Johansson T."/>
            <person name="Persson P."/>
            <person name="Tunlid A."/>
        </authorList>
    </citation>
    <scope>NUCLEOTIDE SEQUENCE [LARGE SCALE GENOMIC DNA]</scope>
    <source>
        <strain evidence="1 2">CBS 406.79</strain>
    </source>
</reference>
<sequence length="150" mass="16070">MELLVSNSTPTCILSSASISSLSIRDSSYRSRRCHLTSPPTPLGIGYRFRAAPALFPTTFSSVASTGAPGSTFKSMKRGKGPSSAQHGLKALYSLYRLYTSYLLLRALGQRSVLQYLAKRSVSKVLPAALGALPANLSDSSIKAQYWCGC</sequence>